<evidence type="ECO:0000313" key="1">
    <source>
        <dbReference type="EMBL" id="MEQ2294216.1"/>
    </source>
</evidence>
<protein>
    <submittedName>
        <fullName evidence="1">Uncharacterized protein</fullName>
    </submittedName>
</protein>
<sequence length="130" mass="14411">MARRPSNLGDSQLITEDKSSKYQWKHAKSCSAIRIRQQCVSVRAAVSWPAALHGQTSDLTETAGISGRDVTAFNSPTTWIKKSWTSSFLAVFFFFGGGGFQPLSCFLESEISTHCKGLQLSFRNSKEENK</sequence>
<dbReference type="Proteomes" id="UP001469553">
    <property type="component" value="Unassembled WGS sequence"/>
</dbReference>
<proteinExistence type="predicted"/>
<dbReference type="EMBL" id="JAHRIP010037678">
    <property type="protein sequence ID" value="MEQ2294216.1"/>
    <property type="molecule type" value="Genomic_DNA"/>
</dbReference>
<keyword evidence="2" id="KW-1185">Reference proteome</keyword>
<comment type="caution">
    <text evidence="1">The sequence shown here is derived from an EMBL/GenBank/DDBJ whole genome shotgun (WGS) entry which is preliminary data.</text>
</comment>
<evidence type="ECO:0000313" key="2">
    <source>
        <dbReference type="Proteomes" id="UP001469553"/>
    </source>
</evidence>
<organism evidence="1 2">
    <name type="scientific">Ameca splendens</name>
    <dbReference type="NCBI Taxonomy" id="208324"/>
    <lineage>
        <taxon>Eukaryota</taxon>
        <taxon>Metazoa</taxon>
        <taxon>Chordata</taxon>
        <taxon>Craniata</taxon>
        <taxon>Vertebrata</taxon>
        <taxon>Euteleostomi</taxon>
        <taxon>Actinopterygii</taxon>
        <taxon>Neopterygii</taxon>
        <taxon>Teleostei</taxon>
        <taxon>Neoteleostei</taxon>
        <taxon>Acanthomorphata</taxon>
        <taxon>Ovalentaria</taxon>
        <taxon>Atherinomorphae</taxon>
        <taxon>Cyprinodontiformes</taxon>
        <taxon>Goodeidae</taxon>
        <taxon>Ameca</taxon>
    </lineage>
</organism>
<name>A0ABV0YKH0_9TELE</name>
<accession>A0ABV0YKH0</accession>
<feature type="non-terminal residue" evidence="1">
    <location>
        <position position="130"/>
    </location>
</feature>
<gene>
    <name evidence="1" type="ORF">AMECASPLE_001734</name>
</gene>
<reference evidence="1 2" key="1">
    <citation type="submission" date="2021-06" db="EMBL/GenBank/DDBJ databases">
        <authorList>
            <person name="Palmer J.M."/>
        </authorList>
    </citation>
    <scope>NUCLEOTIDE SEQUENCE [LARGE SCALE GENOMIC DNA]</scope>
    <source>
        <strain evidence="1 2">AS_MEX2019</strain>
        <tissue evidence="1">Muscle</tissue>
    </source>
</reference>